<dbReference type="Proteomes" id="UP000196342">
    <property type="component" value="Unassembled WGS sequence"/>
</dbReference>
<name>A0A202B8V0_CHRVL</name>
<comment type="caution">
    <text evidence="1">The sequence shown here is derived from an EMBL/GenBank/DDBJ whole genome shotgun (WGS) entry which is preliminary data.</text>
</comment>
<dbReference type="InterPro" id="IPR013396">
    <property type="entry name" value="CRISPR-assoc_prot_Csy4"/>
</dbReference>
<protein>
    <submittedName>
        <fullName evidence="1">Type I-F CRISPR-associated endoribonuclease Cas6/Csy4</fullName>
    </submittedName>
</protein>
<evidence type="ECO:0000313" key="1">
    <source>
        <dbReference type="EMBL" id="OVE47869.1"/>
    </source>
</evidence>
<dbReference type="GO" id="GO:0043571">
    <property type="term" value="P:maintenance of CRISPR repeat elements"/>
    <property type="evidence" value="ECO:0007669"/>
    <property type="project" value="InterPro"/>
</dbReference>
<dbReference type="Gene3D" id="3.30.70.2540">
    <property type="entry name" value="CRISPR-associated endoribonuclease Cas6/Csy4"/>
    <property type="match status" value="1"/>
</dbReference>
<dbReference type="AlphaFoldDB" id="A0A202B8V0"/>
<dbReference type="RefSeq" id="WP_087698010.1">
    <property type="nucleotide sequence ID" value="NZ_NHOO01000009.1"/>
</dbReference>
<dbReference type="EMBL" id="NHOO01000009">
    <property type="protein sequence ID" value="OVE47869.1"/>
    <property type="molecule type" value="Genomic_DNA"/>
</dbReference>
<gene>
    <name evidence="1" type="ORF">CBW21_12515</name>
</gene>
<dbReference type="GO" id="GO:0004519">
    <property type="term" value="F:endonuclease activity"/>
    <property type="evidence" value="ECO:0007669"/>
    <property type="project" value="InterPro"/>
</dbReference>
<accession>A0A202B8V0</accession>
<dbReference type="InterPro" id="IPR042564">
    <property type="entry name" value="CRISPR-Cas6/Csy4_sf"/>
</dbReference>
<dbReference type="NCBIfam" id="TIGR02563">
    <property type="entry name" value="cas_Csy4"/>
    <property type="match status" value="1"/>
</dbReference>
<evidence type="ECO:0000313" key="2">
    <source>
        <dbReference type="Proteomes" id="UP000196342"/>
    </source>
</evidence>
<organism evidence="1 2">
    <name type="scientific">Chromobacterium violaceum</name>
    <dbReference type="NCBI Taxonomy" id="536"/>
    <lineage>
        <taxon>Bacteria</taxon>
        <taxon>Pseudomonadati</taxon>
        <taxon>Pseudomonadota</taxon>
        <taxon>Betaproteobacteria</taxon>
        <taxon>Neisseriales</taxon>
        <taxon>Chromobacteriaceae</taxon>
        <taxon>Chromobacterium</taxon>
    </lineage>
</organism>
<dbReference type="Pfam" id="PF09618">
    <property type="entry name" value="Cas_Csy4"/>
    <property type="match status" value="1"/>
</dbReference>
<proteinExistence type="predicted"/>
<reference evidence="1 2" key="1">
    <citation type="submission" date="2017-05" db="EMBL/GenBank/DDBJ databases">
        <title>Chromobacterium violaceum GHPS1 isolated from Hydrocarbon polluted soil in French Guiana display an awesome secondary metabolite arsenal and a battery of drug and heavy-metal-resistance and detoxification of xenobiotics proteins.</title>
        <authorList>
            <person name="Belbahri L."/>
        </authorList>
    </citation>
    <scope>NUCLEOTIDE SEQUENCE [LARGE SCALE GENOMIC DNA]</scope>
    <source>
        <strain evidence="1 2">GHPS1</strain>
    </source>
</reference>
<keyword evidence="2" id="KW-1185">Reference proteome</keyword>
<dbReference type="CDD" id="cd09674">
    <property type="entry name" value="Cas6_I-F"/>
    <property type="match status" value="1"/>
</dbReference>
<sequence length="195" mass="21039">MDHYLDIRLLPDADFGPPVLMNALYAKLHRALAAQQRHDIGVSFPGYDPAPSSHDGKPLPPTLGLTLRLHGSAAALDGLMARRWLSGFADHAIVGDIRPVPAGASAVSVRRRQAKSSPPRARDRLMRRQGISAEEARRRIPDETAQRLNLPYLTVDSASTGQCFRLFVEQQAAPSIAAGSFNAYGLSAAAALPAW</sequence>